<accession>A0AAV4XXZ3</accession>
<protein>
    <submittedName>
        <fullName evidence="1">Uncharacterized protein</fullName>
    </submittedName>
</protein>
<dbReference type="AlphaFoldDB" id="A0AAV4XXZ3"/>
<evidence type="ECO:0000313" key="1">
    <source>
        <dbReference type="EMBL" id="GIY99837.1"/>
    </source>
</evidence>
<proteinExistence type="predicted"/>
<keyword evidence="2" id="KW-1185">Reference proteome</keyword>
<name>A0AAV4XXZ3_CAEEX</name>
<dbReference type="Proteomes" id="UP001054945">
    <property type="component" value="Unassembled WGS sequence"/>
</dbReference>
<gene>
    <name evidence="1" type="ORF">CEXT_67151</name>
</gene>
<comment type="caution">
    <text evidence="1">The sequence shown here is derived from an EMBL/GenBank/DDBJ whole genome shotgun (WGS) entry which is preliminary data.</text>
</comment>
<organism evidence="1 2">
    <name type="scientific">Caerostris extrusa</name>
    <name type="common">Bark spider</name>
    <name type="synonym">Caerostris bankana</name>
    <dbReference type="NCBI Taxonomy" id="172846"/>
    <lineage>
        <taxon>Eukaryota</taxon>
        <taxon>Metazoa</taxon>
        <taxon>Ecdysozoa</taxon>
        <taxon>Arthropoda</taxon>
        <taxon>Chelicerata</taxon>
        <taxon>Arachnida</taxon>
        <taxon>Araneae</taxon>
        <taxon>Araneomorphae</taxon>
        <taxon>Entelegynae</taxon>
        <taxon>Araneoidea</taxon>
        <taxon>Araneidae</taxon>
        <taxon>Caerostris</taxon>
    </lineage>
</organism>
<reference evidence="1 2" key="1">
    <citation type="submission" date="2021-06" db="EMBL/GenBank/DDBJ databases">
        <title>Caerostris extrusa draft genome.</title>
        <authorList>
            <person name="Kono N."/>
            <person name="Arakawa K."/>
        </authorList>
    </citation>
    <scope>NUCLEOTIDE SEQUENCE [LARGE SCALE GENOMIC DNA]</scope>
</reference>
<dbReference type="EMBL" id="BPLR01001088">
    <property type="protein sequence ID" value="GIY99837.1"/>
    <property type="molecule type" value="Genomic_DNA"/>
</dbReference>
<evidence type="ECO:0000313" key="2">
    <source>
        <dbReference type="Proteomes" id="UP001054945"/>
    </source>
</evidence>
<sequence length="75" mass="8553">MMTATVLRRDNGSEMRQGCGALPGRDCPWKKCSMSGGVEGRGKAINETDSIAFRKKERPIEQLDWIQIPFWLNWP</sequence>